<evidence type="ECO:0000256" key="6">
    <source>
        <dbReference type="ARBA" id="ARBA00022840"/>
    </source>
</evidence>
<evidence type="ECO:0000256" key="3">
    <source>
        <dbReference type="ARBA" id="ARBA00022448"/>
    </source>
</evidence>
<dbReference type="Pfam" id="PF00005">
    <property type="entry name" value="ABC_tran"/>
    <property type="match status" value="1"/>
</dbReference>
<evidence type="ECO:0000256" key="5">
    <source>
        <dbReference type="ARBA" id="ARBA00022741"/>
    </source>
</evidence>
<dbReference type="PANTHER" id="PTHR43297:SF2">
    <property type="entry name" value="DIPEPTIDE TRANSPORT ATP-BINDING PROTEIN DPPD"/>
    <property type="match status" value="1"/>
</dbReference>
<keyword evidence="7" id="KW-0472">Membrane</keyword>
<keyword evidence="3" id="KW-0813">Transport</keyword>
<accession>A0ABV7C0I2</accession>
<dbReference type="InterPro" id="IPR017871">
    <property type="entry name" value="ABC_transporter-like_CS"/>
</dbReference>
<dbReference type="RefSeq" id="WP_216839856.1">
    <property type="nucleotide sequence ID" value="NZ_JAFNJS010000011.1"/>
</dbReference>
<evidence type="ECO:0000259" key="8">
    <source>
        <dbReference type="PROSITE" id="PS50893"/>
    </source>
</evidence>
<dbReference type="InterPro" id="IPR050388">
    <property type="entry name" value="ABC_Ni/Peptide_Import"/>
</dbReference>
<keyword evidence="5" id="KW-0547">Nucleotide-binding</keyword>
<dbReference type="Proteomes" id="UP001595420">
    <property type="component" value="Unassembled WGS sequence"/>
</dbReference>
<organism evidence="9 10">
    <name type="scientific">Falsiroseomonas tokyonensis</name>
    <dbReference type="NCBI Taxonomy" id="430521"/>
    <lineage>
        <taxon>Bacteria</taxon>
        <taxon>Pseudomonadati</taxon>
        <taxon>Pseudomonadota</taxon>
        <taxon>Alphaproteobacteria</taxon>
        <taxon>Acetobacterales</taxon>
        <taxon>Roseomonadaceae</taxon>
        <taxon>Falsiroseomonas</taxon>
    </lineage>
</organism>
<dbReference type="CDD" id="cd03257">
    <property type="entry name" value="ABC_NikE_OppD_transporters"/>
    <property type="match status" value="1"/>
</dbReference>
<dbReference type="InterPro" id="IPR003439">
    <property type="entry name" value="ABC_transporter-like_ATP-bd"/>
</dbReference>
<dbReference type="GO" id="GO:0005524">
    <property type="term" value="F:ATP binding"/>
    <property type="evidence" value="ECO:0007669"/>
    <property type="project" value="UniProtKB-KW"/>
</dbReference>
<protein>
    <submittedName>
        <fullName evidence="9">ABC transporter ATP-binding protein</fullName>
    </submittedName>
</protein>
<dbReference type="PANTHER" id="PTHR43297">
    <property type="entry name" value="OLIGOPEPTIDE TRANSPORT ATP-BINDING PROTEIN APPD"/>
    <property type="match status" value="1"/>
</dbReference>
<dbReference type="Pfam" id="PF08352">
    <property type="entry name" value="oligo_HPY"/>
    <property type="match status" value="1"/>
</dbReference>
<evidence type="ECO:0000256" key="4">
    <source>
        <dbReference type="ARBA" id="ARBA00022475"/>
    </source>
</evidence>
<comment type="caution">
    <text evidence="9">The sequence shown here is derived from an EMBL/GenBank/DDBJ whole genome shotgun (WGS) entry which is preliminary data.</text>
</comment>
<feature type="domain" description="ABC transporter" evidence="8">
    <location>
        <begin position="6"/>
        <end position="257"/>
    </location>
</feature>
<dbReference type="InterPro" id="IPR013563">
    <property type="entry name" value="Oligopep_ABC_C"/>
</dbReference>
<dbReference type="InterPro" id="IPR003593">
    <property type="entry name" value="AAA+_ATPase"/>
</dbReference>
<evidence type="ECO:0000256" key="1">
    <source>
        <dbReference type="ARBA" id="ARBA00004417"/>
    </source>
</evidence>
<evidence type="ECO:0000313" key="9">
    <source>
        <dbReference type="EMBL" id="MFC3003407.1"/>
    </source>
</evidence>
<proteinExistence type="inferred from homology"/>
<keyword evidence="6 9" id="KW-0067">ATP-binding</keyword>
<dbReference type="SMART" id="SM00382">
    <property type="entry name" value="AAA"/>
    <property type="match status" value="1"/>
</dbReference>
<keyword evidence="10" id="KW-1185">Reference proteome</keyword>
<dbReference type="NCBIfam" id="TIGR01727">
    <property type="entry name" value="oligo_HPY"/>
    <property type="match status" value="1"/>
</dbReference>
<evidence type="ECO:0000256" key="2">
    <source>
        <dbReference type="ARBA" id="ARBA00005417"/>
    </source>
</evidence>
<name>A0ABV7C0I2_9PROT</name>
<dbReference type="PROSITE" id="PS00211">
    <property type="entry name" value="ABC_TRANSPORTER_1"/>
    <property type="match status" value="1"/>
</dbReference>
<dbReference type="EMBL" id="JBHRSB010000011">
    <property type="protein sequence ID" value="MFC3003407.1"/>
    <property type="molecule type" value="Genomic_DNA"/>
</dbReference>
<reference evidence="10" key="1">
    <citation type="journal article" date="2019" name="Int. J. Syst. Evol. Microbiol.">
        <title>The Global Catalogue of Microorganisms (GCM) 10K type strain sequencing project: providing services to taxonomists for standard genome sequencing and annotation.</title>
        <authorList>
            <consortium name="The Broad Institute Genomics Platform"/>
            <consortium name="The Broad Institute Genome Sequencing Center for Infectious Disease"/>
            <person name="Wu L."/>
            <person name="Ma J."/>
        </authorList>
    </citation>
    <scope>NUCLEOTIDE SEQUENCE [LARGE SCALE GENOMIC DNA]</scope>
    <source>
        <strain evidence="10">CGMCC 1.16855</strain>
    </source>
</reference>
<sequence length="327" mass="35175">MTNPALELRGLRTEFRIGGRWHPAVRDLSLTLMRDETMALVGESGCGKSVTALSVMGLVQPPFGRVAAGQILLDGRDLAGLSDQALESVRGDRMAMIFQEPMTSLNPVMTVGDQVAEVLRIHRGMDRKAARARAKELFEEVKIPSAAQRLDEYPHQFSGGMRQRVMIAIALACEPAVLLADEPTTALDVTIQAQVLGLLADLRARFGMAVLFITHNLGVVAQIADRVAVMYAGEIVEQGPVEAIFAKPQHPYTRALFSAIPRLDQPGQALSAIPGRVPPLDAMPAGCRFAPRCPMARAGCEQEQVLAQVAPAHAARCHVATGELAHA</sequence>
<comment type="subcellular location">
    <subcellularLocation>
        <location evidence="1">Cell inner membrane</location>
        <topology evidence="1">Peripheral membrane protein</topology>
    </subcellularLocation>
</comment>
<dbReference type="PROSITE" id="PS50893">
    <property type="entry name" value="ABC_TRANSPORTER_2"/>
    <property type="match status" value="1"/>
</dbReference>
<gene>
    <name evidence="9" type="ORF">ACFOD3_26160</name>
</gene>
<comment type="similarity">
    <text evidence="2">Belongs to the ABC transporter superfamily.</text>
</comment>
<evidence type="ECO:0000256" key="7">
    <source>
        <dbReference type="ARBA" id="ARBA00023136"/>
    </source>
</evidence>
<keyword evidence="4" id="KW-1003">Cell membrane</keyword>
<evidence type="ECO:0000313" key="10">
    <source>
        <dbReference type="Proteomes" id="UP001595420"/>
    </source>
</evidence>